<feature type="domain" description="NAD(+) hydrolase ThsA Sir2/TIR-associating SLOG" evidence="1">
    <location>
        <begin position="83"/>
        <end position="293"/>
    </location>
</feature>
<organism evidence="2 3">
    <name type="scientific">Teretinema zuelzerae</name>
    <dbReference type="NCBI Taxonomy" id="156"/>
    <lineage>
        <taxon>Bacteria</taxon>
        <taxon>Pseudomonadati</taxon>
        <taxon>Spirochaetota</taxon>
        <taxon>Spirochaetia</taxon>
        <taxon>Spirochaetales</taxon>
        <taxon>Treponemataceae</taxon>
        <taxon>Teretinema</taxon>
    </lineage>
</organism>
<sequence length="298" mass="34237">MFSNAFKSDYVSRTFLFIGFSFTDPNLDYLISRIRTTLGQNIKPDYYFIKKETDTRLQRRQELRANSLKKYGLNPLWINEYPEITTILKEVESRFLRTTILISGSAENYGSFGEKRAVELLHDLSKSLSNNSYKILTGFGWGVGSAVINGVLDNMESERNQNMDNYLIMRPFPQFETHGKNLKELWVEYRKRFIPLAGIAIFVFGNRKNKTTGVLEEATGVIDEFNIAFENGLLLIPIGATGFVSKCLWDQIIASFKDFFPNHEYLLDDFKLLGDTTIDNSVIIKTVLKIINTLNSRQ</sequence>
<proteinExistence type="predicted"/>
<evidence type="ECO:0000313" key="3">
    <source>
        <dbReference type="Proteomes" id="UP001198163"/>
    </source>
</evidence>
<protein>
    <submittedName>
        <fullName evidence="2">SIR2 family protein</fullName>
    </submittedName>
</protein>
<keyword evidence="3" id="KW-1185">Reference proteome</keyword>
<gene>
    <name evidence="2" type="ORF">K7J14_06965</name>
</gene>
<reference evidence="2" key="1">
    <citation type="submission" date="2021-08" db="EMBL/GenBank/DDBJ databases">
        <title>Comparative analyses of Brucepasteria parasyntrophica and Teretinema zuelzerae.</title>
        <authorList>
            <person name="Song Y."/>
            <person name="Brune A."/>
        </authorList>
    </citation>
    <scope>NUCLEOTIDE SEQUENCE</scope>
    <source>
        <strain evidence="2">DSM 1903</strain>
    </source>
</reference>
<evidence type="ECO:0000259" key="1">
    <source>
        <dbReference type="Pfam" id="PF18185"/>
    </source>
</evidence>
<evidence type="ECO:0000313" key="2">
    <source>
        <dbReference type="EMBL" id="MCD1654444.1"/>
    </source>
</evidence>
<dbReference type="EMBL" id="JAINWA010000001">
    <property type="protein sequence ID" value="MCD1654444.1"/>
    <property type="molecule type" value="Genomic_DNA"/>
</dbReference>
<accession>A0AAE3EGS8</accession>
<dbReference type="Pfam" id="PF13289">
    <property type="entry name" value="SIR2_2"/>
    <property type="match status" value="1"/>
</dbReference>
<name>A0AAE3EGS8_9SPIR</name>
<dbReference type="Proteomes" id="UP001198163">
    <property type="component" value="Unassembled WGS sequence"/>
</dbReference>
<dbReference type="InterPro" id="IPR041486">
    <property type="entry name" value="ThsA_STALD"/>
</dbReference>
<dbReference type="Pfam" id="PF18185">
    <property type="entry name" value="STALD"/>
    <property type="match status" value="1"/>
</dbReference>
<comment type="caution">
    <text evidence="2">The sequence shown here is derived from an EMBL/GenBank/DDBJ whole genome shotgun (WGS) entry which is preliminary data.</text>
</comment>
<dbReference type="AlphaFoldDB" id="A0AAE3EGS8"/>